<evidence type="ECO:0000259" key="2">
    <source>
        <dbReference type="PROSITE" id="PS50011"/>
    </source>
</evidence>
<feature type="compositionally biased region" description="Pro residues" evidence="1">
    <location>
        <begin position="1"/>
        <end position="14"/>
    </location>
</feature>
<feature type="region of interest" description="Disordered" evidence="1">
    <location>
        <begin position="1"/>
        <end position="21"/>
    </location>
</feature>
<dbReference type="Proteomes" id="UP001596435">
    <property type="component" value="Unassembled WGS sequence"/>
</dbReference>
<dbReference type="Gene3D" id="3.30.200.20">
    <property type="entry name" value="Phosphorylase Kinase, domain 1"/>
    <property type="match status" value="1"/>
</dbReference>
<dbReference type="EMBL" id="JBHTAJ010000122">
    <property type="protein sequence ID" value="MFC7184825.1"/>
    <property type="molecule type" value="Genomic_DNA"/>
</dbReference>
<dbReference type="InterPro" id="IPR011009">
    <property type="entry name" value="Kinase-like_dom_sf"/>
</dbReference>
<comment type="caution">
    <text evidence="3">The sequence shown here is derived from an EMBL/GenBank/DDBJ whole genome shotgun (WGS) entry which is preliminary data.</text>
</comment>
<sequence length="366" mass="39852">MTAPHPPHPGPPAGAPAAAPATPRTFAEALAAVTAATDPADLFPADPAAAGRRHRRLARLLHPDTAPHTHRTEAAAAFLALGRLWARHGAAAPGSDGTDRLRTDRHSYRLGATLTTGDIAVLRSATTDDGLDVLLKIPRNPADNDLIEAEAAALTRLARHGDRRHLAYVPSLVETFRHHDTADPAAAPRQVNVLARRPGLHPLTDVLRAHPDGLDPRDAAWMWRRLLVALGFAHRAGVRHGAVHPEHVLIHPAEHGLVLVDWCYATTGPHTPATALVERHRSRYPPEVPARRPVTEATDIHLATRCIEQLMGPRAPKPMRAFIAGCTLPAEARRPHDAWRLLAELDDLLHRLYGPRTFRPFHLPPS</sequence>
<feature type="domain" description="Protein kinase" evidence="2">
    <location>
        <begin position="108"/>
        <end position="366"/>
    </location>
</feature>
<gene>
    <name evidence="3" type="ORF">ACFQMG_35295</name>
</gene>
<organism evidence="3 4">
    <name type="scientific">Kitasatospora paranensis</name>
    <dbReference type="NCBI Taxonomy" id="258053"/>
    <lineage>
        <taxon>Bacteria</taxon>
        <taxon>Bacillati</taxon>
        <taxon>Actinomycetota</taxon>
        <taxon>Actinomycetes</taxon>
        <taxon>Kitasatosporales</taxon>
        <taxon>Streptomycetaceae</taxon>
        <taxon>Kitasatospora</taxon>
    </lineage>
</organism>
<protein>
    <submittedName>
        <fullName evidence="3">Molecular chaperone DnaJ</fullName>
    </submittedName>
</protein>
<evidence type="ECO:0000256" key="1">
    <source>
        <dbReference type="SAM" id="MobiDB-lite"/>
    </source>
</evidence>
<dbReference type="InterPro" id="IPR000719">
    <property type="entry name" value="Prot_kinase_dom"/>
</dbReference>
<keyword evidence="4" id="KW-1185">Reference proteome</keyword>
<dbReference type="PROSITE" id="PS50011">
    <property type="entry name" value="PROTEIN_KINASE_DOM"/>
    <property type="match status" value="1"/>
</dbReference>
<evidence type="ECO:0000313" key="4">
    <source>
        <dbReference type="Proteomes" id="UP001596435"/>
    </source>
</evidence>
<evidence type="ECO:0000313" key="3">
    <source>
        <dbReference type="EMBL" id="MFC7184825.1"/>
    </source>
</evidence>
<dbReference type="RefSeq" id="WP_380232979.1">
    <property type="nucleotide sequence ID" value="NZ_JBHSVH010000002.1"/>
</dbReference>
<dbReference type="SUPFAM" id="SSF56112">
    <property type="entry name" value="Protein kinase-like (PK-like)"/>
    <property type="match status" value="1"/>
</dbReference>
<proteinExistence type="predicted"/>
<accession>A0ABW2GA59</accession>
<reference evidence="4" key="1">
    <citation type="journal article" date="2019" name="Int. J. Syst. Evol. Microbiol.">
        <title>The Global Catalogue of Microorganisms (GCM) 10K type strain sequencing project: providing services to taxonomists for standard genome sequencing and annotation.</title>
        <authorList>
            <consortium name="The Broad Institute Genomics Platform"/>
            <consortium name="The Broad Institute Genome Sequencing Center for Infectious Disease"/>
            <person name="Wu L."/>
            <person name="Ma J."/>
        </authorList>
    </citation>
    <scope>NUCLEOTIDE SEQUENCE [LARGE SCALE GENOMIC DNA]</scope>
    <source>
        <strain evidence="4">CGMCC 1.12859</strain>
    </source>
</reference>
<name>A0ABW2GA59_9ACTN</name>
<dbReference type="Gene3D" id="1.10.510.10">
    <property type="entry name" value="Transferase(Phosphotransferase) domain 1"/>
    <property type="match status" value="1"/>
</dbReference>